<evidence type="ECO:0000259" key="3">
    <source>
        <dbReference type="SMART" id="SM00839"/>
    </source>
</evidence>
<feature type="domain" description="Glutamate/phenylalanine/leucine/valine/L-tryptophan dehydrogenase C-terminal" evidence="3">
    <location>
        <begin position="144"/>
        <end position="349"/>
    </location>
</feature>
<dbReference type="Pfam" id="PF00208">
    <property type="entry name" value="ELFV_dehydrog"/>
    <property type="match status" value="1"/>
</dbReference>
<dbReference type="InterPro" id="IPR016211">
    <property type="entry name" value="Glu/Phe/Leu/Val/Trp_DH_bac/arc"/>
</dbReference>
<dbReference type="Pfam" id="PF02812">
    <property type="entry name" value="ELFV_dehydrog_N"/>
    <property type="match status" value="1"/>
</dbReference>
<accession>A0ABS6VTF6</accession>
<reference evidence="4" key="1">
    <citation type="submission" date="2021-07" db="EMBL/GenBank/DDBJ databases">
        <title>Zhongshania sp. CAU 1632 isolated from seawater.</title>
        <authorList>
            <person name="Kim W."/>
        </authorList>
    </citation>
    <scope>NUCLEOTIDE SEQUENCE</scope>
    <source>
        <strain evidence="4">CAU 1632</strain>
    </source>
</reference>
<dbReference type="InterPro" id="IPR033524">
    <property type="entry name" value="Glu/Leu/Phe/Val_DH_AS"/>
</dbReference>
<evidence type="ECO:0000256" key="2">
    <source>
        <dbReference type="ARBA" id="ARBA00023002"/>
    </source>
</evidence>
<dbReference type="PANTHER" id="PTHR42722:SF1">
    <property type="entry name" value="VALINE DEHYDROGENASE"/>
    <property type="match status" value="1"/>
</dbReference>
<evidence type="ECO:0000256" key="1">
    <source>
        <dbReference type="ARBA" id="ARBA00006382"/>
    </source>
</evidence>
<evidence type="ECO:0000313" key="4">
    <source>
        <dbReference type="EMBL" id="MBW2941309.1"/>
    </source>
</evidence>
<organism evidence="4 5">
    <name type="scientific">Zhongshania aquimaris</name>
    <dbReference type="NCBI Taxonomy" id="2857107"/>
    <lineage>
        <taxon>Bacteria</taxon>
        <taxon>Pseudomonadati</taxon>
        <taxon>Pseudomonadota</taxon>
        <taxon>Gammaproteobacteria</taxon>
        <taxon>Cellvibrionales</taxon>
        <taxon>Spongiibacteraceae</taxon>
        <taxon>Zhongshania</taxon>
    </lineage>
</organism>
<dbReference type="InterPro" id="IPR006097">
    <property type="entry name" value="Glu/Leu/Phe/Val/Trp_DH_dimer"/>
</dbReference>
<comment type="caution">
    <text evidence="4">The sequence shown here is derived from an EMBL/GenBank/DDBJ whole genome shotgun (WGS) entry which is preliminary data.</text>
</comment>
<dbReference type="EMBL" id="JAHWDQ010000002">
    <property type="protein sequence ID" value="MBW2941309.1"/>
    <property type="molecule type" value="Genomic_DNA"/>
</dbReference>
<dbReference type="CDD" id="cd01075">
    <property type="entry name" value="NAD_bind_Leu_Phe_Val_DH"/>
    <property type="match status" value="1"/>
</dbReference>
<evidence type="ECO:0000313" key="5">
    <source>
        <dbReference type="Proteomes" id="UP001166291"/>
    </source>
</evidence>
<gene>
    <name evidence="4" type="ORF">KXJ70_10990</name>
</gene>
<sequence length="354" mass="37603">MSTFSCPSFNQHELVAFKEDSKTGLKAIIAVHNTNLGPSLGGCRMYPYLNDDLALNDVLRLSLGMTYKSALAGLPLGGGKSVIIGNPNTEKSTELLLAMGEFIDSLGGKYISAEDSGTCVSDLKTMGRKTKYVAGVCDNQKYGGDPSPYTAYGVYCGILSALKHKRGTDSLKGVRIALQGAGSVGRHLIDMLVKNGATVFVSDVNKANLEKATALGAQIVDNNSIISLDVDVFTPCAMGGVINDDTVDLIRAEIIAGAANNQLAASEHGERLRQRGILYAPDFVINAGGIIDVHYQRVGATTQESETKTKEIGATLAEIFKRADSEKMTTASIAEKLAEEIFMNPETQLIKAAS</sequence>
<comment type="similarity">
    <text evidence="1">Belongs to the Glu/Leu/Phe/Val dehydrogenases family.</text>
</comment>
<dbReference type="InterPro" id="IPR006096">
    <property type="entry name" value="Glu/Leu/Phe/Val/Trp_DH_C"/>
</dbReference>
<proteinExistence type="inferred from homology"/>
<dbReference type="SMART" id="SM00839">
    <property type="entry name" value="ELFV_dehydrog"/>
    <property type="match status" value="1"/>
</dbReference>
<dbReference type="PROSITE" id="PS00074">
    <property type="entry name" value="GLFV_DEHYDROGENASE"/>
    <property type="match status" value="1"/>
</dbReference>
<protein>
    <submittedName>
        <fullName evidence="4">Amino acid dehydrogenase</fullName>
    </submittedName>
</protein>
<name>A0ABS6VTF6_9GAMM</name>
<dbReference type="RefSeq" id="WP_219043547.1">
    <property type="nucleotide sequence ID" value="NZ_JAHWDQ010000002.1"/>
</dbReference>
<keyword evidence="5" id="KW-1185">Reference proteome</keyword>
<dbReference type="PANTHER" id="PTHR42722">
    <property type="entry name" value="LEUCINE DEHYDROGENASE"/>
    <property type="match status" value="1"/>
</dbReference>
<dbReference type="PIRSF" id="PIRSF000188">
    <property type="entry name" value="Phe_leu_dh"/>
    <property type="match status" value="1"/>
</dbReference>
<keyword evidence="2" id="KW-0560">Oxidoreductase</keyword>
<dbReference type="Proteomes" id="UP001166291">
    <property type="component" value="Unassembled WGS sequence"/>
</dbReference>